<keyword evidence="5 7" id="KW-0472">Membrane</keyword>
<protein>
    <submittedName>
        <fullName evidence="8">Aquaporin transporter</fullName>
    </submittedName>
</protein>
<dbReference type="Proteomes" id="UP000053095">
    <property type="component" value="Unassembled WGS sequence"/>
</dbReference>
<accession>A0A0B8MY22</accession>
<dbReference type="SUPFAM" id="SSF81338">
    <property type="entry name" value="Aquaporin-like"/>
    <property type="match status" value="1"/>
</dbReference>
<comment type="similarity">
    <text evidence="6">Belongs to the MIP/aquaporin (TC 1.A.8) family.</text>
</comment>
<keyword evidence="9" id="KW-1185">Reference proteome</keyword>
<evidence type="ECO:0000256" key="2">
    <source>
        <dbReference type="ARBA" id="ARBA00022448"/>
    </source>
</evidence>
<keyword evidence="4 7" id="KW-1133">Transmembrane helix</keyword>
<organism evidence="8 9">
    <name type="scientific">Talaromyces pinophilus</name>
    <name type="common">Penicillium pinophilum</name>
    <dbReference type="NCBI Taxonomy" id="128442"/>
    <lineage>
        <taxon>Eukaryota</taxon>
        <taxon>Fungi</taxon>
        <taxon>Dikarya</taxon>
        <taxon>Ascomycota</taxon>
        <taxon>Pezizomycotina</taxon>
        <taxon>Eurotiomycetes</taxon>
        <taxon>Eurotiomycetidae</taxon>
        <taxon>Eurotiales</taxon>
        <taxon>Trichocomaceae</taxon>
        <taxon>Talaromyces</taxon>
        <taxon>Talaromyces sect. Talaromyces</taxon>
    </lineage>
</organism>
<dbReference type="Gene3D" id="1.20.1080.10">
    <property type="entry name" value="Glycerol uptake facilitator protein"/>
    <property type="match status" value="1"/>
</dbReference>
<sequence length="324" mass="35256">MTLSPEQPRQTYQADLEYQSTHDISRLKPAIQPFAGRIGGNQEIVVDRSDPQNAALLERFPDAAPLMSFREGTNLSGFWDLDLWRFGFIEMIGTMLLVFVTAWISVRPPMSSSAVPSSASGIFSTTAFLGPLFGGIINWLFLTLFIFTFSNVSGSHLNPAISIATFLARLISFPRMAIYVLCQTTGGAIAGFTLRKAYGARDFTCGGCVIEQSMVPLDEAFLLEFMFSLVLIFLSFGVGLDPRQGKVYGPALSPFLVGMVLGTLSLGSAFVRTGFAGASMNPARCFGVFVATSFPTYHWIHWVGPIVASVAHGIVYYVAPPWGN</sequence>
<keyword evidence="3 6" id="KW-0812">Transmembrane</keyword>
<evidence type="ECO:0000256" key="4">
    <source>
        <dbReference type="ARBA" id="ARBA00022989"/>
    </source>
</evidence>
<evidence type="ECO:0000256" key="6">
    <source>
        <dbReference type="RuleBase" id="RU000477"/>
    </source>
</evidence>
<dbReference type="GO" id="GO:0005886">
    <property type="term" value="C:plasma membrane"/>
    <property type="evidence" value="ECO:0007669"/>
    <property type="project" value="TreeGrafter"/>
</dbReference>
<reference evidence="9" key="1">
    <citation type="journal article" date="2015" name="Genome Announc.">
        <title>Draft genome sequence of Talaromyces cellulolyticus strain Y-94, a source of lignocellulosic biomass-degrading enzymes.</title>
        <authorList>
            <person name="Fujii T."/>
            <person name="Koike H."/>
            <person name="Sawayama S."/>
            <person name="Yano S."/>
            <person name="Inoue H."/>
        </authorList>
    </citation>
    <scope>NUCLEOTIDE SEQUENCE [LARGE SCALE GENOMIC DNA]</scope>
    <source>
        <strain evidence="9">Y-94</strain>
    </source>
</reference>
<dbReference type="InterPro" id="IPR022357">
    <property type="entry name" value="MIP_CS"/>
</dbReference>
<feature type="transmembrane region" description="Helical" evidence="7">
    <location>
        <begin position="220"/>
        <end position="240"/>
    </location>
</feature>
<dbReference type="InterPro" id="IPR023271">
    <property type="entry name" value="Aquaporin-like"/>
</dbReference>
<evidence type="ECO:0000256" key="5">
    <source>
        <dbReference type="ARBA" id="ARBA00023136"/>
    </source>
</evidence>
<proteinExistence type="inferred from homology"/>
<feature type="transmembrane region" description="Helical" evidence="7">
    <location>
        <begin position="83"/>
        <end position="106"/>
    </location>
</feature>
<name>A0A0B8MY22_TALPI</name>
<dbReference type="EMBL" id="DF933834">
    <property type="protein sequence ID" value="GAM40292.1"/>
    <property type="molecule type" value="Genomic_DNA"/>
</dbReference>
<feature type="transmembrane region" description="Helical" evidence="7">
    <location>
        <begin position="252"/>
        <end position="271"/>
    </location>
</feature>
<evidence type="ECO:0000256" key="7">
    <source>
        <dbReference type="SAM" id="Phobius"/>
    </source>
</evidence>
<evidence type="ECO:0000256" key="3">
    <source>
        <dbReference type="ARBA" id="ARBA00022692"/>
    </source>
</evidence>
<evidence type="ECO:0000313" key="8">
    <source>
        <dbReference type="EMBL" id="GAM40292.1"/>
    </source>
</evidence>
<dbReference type="InterPro" id="IPR034294">
    <property type="entry name" value="Aquaporin_transptr"/>
</dbReference>
<feature type="transmembrane region" description="Helical" evidence="7">
    <location>
        <begin position="299"/>
        <end position="319"/>
    </location>
</feature>
<comment type="subcellular location">
    <subcellularLocation>
        <location evidence="1">Membrane</location>
        <topology evidence="1">Multi-pass membrane protein</topology>
    </subcellularLocation>
</comment>
<dbReference type="AlphaFoldDB" id="A0A0B8MY22"/>
<keyword evidence="2 6" id="KW-0813">Transport</keyword>
<feature type="transmembrane region" description="Helical" evidence="7">
    <location>
        <begin position="127"/>
        <end position="149"/>
    </location>
</feature>
<dbReference type="PROSITE" id="PS00221">
    <property type="entry name" value="MIP"/>
    <property type="match status" value="1"/>
</dbReference>
<gene>
    <name evidence="8" type="ORF">TCE0_038f12533</name>
</gene>
<dbReference type="Pfam" id="PF00230">
    <property type="entry name" value="MIP"/>
    <property type="match status" value="1"/>
</dbReference>
<evidence type="ECO:0000256" key="1">
    <source>
        <dbReference type="ARBA" id="ARBA00004141"/>
    </source>
</evidence>
<dbReference type="PANTHER" id="PTHR19139">
    <property type="entry name" value="AQUAPORIN TRANSPORTER"/>
    <property type="match status" value="1"/>
</dbReference>
<dbReference type="PRINTS" id="PR00783">
    <property type="entry name" value="MINTRINSICP"/>
</dbReference>
<dbReference type="InterPro" id="IPR000425">
    <property type="entry name" value="MIP"/>
</dbReference>
<dbReference type="GO" id="GO:0015250">
    <property type="term" value="F:water channel activity"/>
    <property type="evidence" value="ECO:0007669"/>
    <property type="project" value="TreeGrafter"/>
</dbReference>
<evidence type="ECO:0000313" key="9">
    <source>
        <dbReference type="Proteomes" id="UP000053095"/>
    </source>
</evidence>
<dbReference type="PANTHER" id="PTHR19139:SF290">
    <property type="entry name" value="AQUAPORIN"/>
    <property type="match status" value="1"/>
</dbReference>